<keyword evidence="2" id="KW-1185">Reference proteome</keyword>
<protein>
    <submittedName>
        <fullName evidence="1">Uncharacterized protein</fullName>
    </submittedName>
</protein>
<name>A0ACC1YQD8_MELAZ</name>
<dbReference type="Proteomes" id="UP001164539">
    <property type="component" value="Chromosome 2"/>
</dbReference>
<comment type="caution">
    <text evidence="1">The sequence shown here is derived from an EMBL/GenBank/DDBJ whole genome shotgun (WGS) entry which is preliminary data.</text>
</comment>
<reference evidence="1 2" key="1">
    <citation type="journal article" date="2023" name="Science">
        <title>Complex scaffold remodeling in plant triterpene biosynthesis.</title>
        <authorList>
            <person name="De La Pena R."/>
            <person name="Hodgson H."/>
            <person name="Liu J.C."/>
            <person name="Stephenson M.J."/>
            <person name="Martin A.C."/>
            <person name="Owen C."/>
            <person name="Harkess A."/>
            <person name="Leebens-Mack J."/>
            <person name="Jimenez L.E."/>
            <person name="Osbourn A."/>
            <person name="Sattely E.S."/>
        </authorList>
    </citation>
    <scope>NUCLEOTIDE SEQUENCE [LARGE SCALE GENOMIC DNA]</scope>
    <source>
        <strain evidence="2">cv. JPN11</strain>
        <tissue evidence="1">Leaf</tissue>
    </source>
</reference>
<gene>
    <name evidence="1" type="ORF">OWV82_003758</name>
</gene>
<evidence type="ECO:0000313" key="1">
    <source>
        <dbReference type="EMBL" id="KAJ4724815.1"/>
    </source>
</evidence>
<evidence type="ECO:0000313" key="2">
    <source>
        <dbReference type="Proteomes" id="UP001164539"/>
    </source>
</evidence>
<dbReference type="EMBL" id="CM051395">
    <property type="protein sequence ID" value="KAJ4724815.1"/>
    <property type="molecule type" value="Genomic_DNA"/>
</dbReference>
<organism evidence="1 2">
    <name type="scientific">Melia azedarach</name>
    <name type="common">Chinaberry tree</name>
    <dbReference type="NCBI Taxonomy" id="155640"/>
    <lineage>
        <taxon>Eukaryota</taxon>
        <taxon>Viridiplantae</taxon>
        <taxon>Streptophyta</taxon>
        <taxon>Embryophyta</taxon>
        <taxon>Tracheophyta</taxon>
        <taxon>Spermatophyta</taxon>
        <taxon>Magnoliopsida</taxon>
        <taxon>eudicotyledons</taxon>
        <taxon>Gunneridae</taxon>
        <taxon>Pentapetalae</taxon>
        <taxon>rosids</taxon>
        <taxon>malvids</taxon>
        <taxon>Sapindales</taxon>
        <taxon>Meliaceae</taxon>
        <taxon>Melia</taxon>
    </lineage>
</organism>
<proteinExistence type="predicted"/>
<accession>A0ACC1YQD8</accession>
<sequence length="92" mass="10822">MTFDNPFECNDVRANTLPISIVGRFRSEVWEHFDRVEINRERKTICKYCKMKSVARPKDDGRPILTSIEDVTSTFMQGDVEDFEEVKIVYNN</sequence>